<name>A0A255Z433_9PROT</name>
<dbReference type="AlphaFoldDB" id="A0A255Z433"/>
<protein>
    <recommendedName>
        <fullName evidence="4">DUF2589 domain-containing protein</fullName>
    </recommendedName>
</protein>
<dbReference type="EMBL" id="NOXU01000023">
    <property type="protein sequence ID" value="OYQ36209.1"/>
    <property type="molecule type" value="Genomic_DNA"/>
</dbReference>
<comment type="caution">
    <text evidence="2">The sequence shown here is derived from an EMBL/GenBank/DDBJ whole genome shotgun (WGS) entry which is preliminary data.</text>
</comment>
<sequence length="177" mass="18800">MTDPDHDHEPDKSDPATAGAAKSGPPAEPALISLPALLETVHASVVTQVRQACDSSLEHLLARYFPLDPQTGRMTPKTVQVPLPGPNGTPILREVPLFLLANHHDVAVENFVIRLKTGLHEKTGPDGASLLMLDLANAGGEKQATAEVEIQFRGSSSAQGIARINEAIVKQIGGEER</sequence>
<evidence type="ECO:0000313" key="3">
    <source>
        <dbReference type="Proteomes" id="UP000216998"/>
    </source>
</evidence>
<evidence type="ECO:0008006" key="4">
    <source>
        <dbReference type="Google" id="ProtNLM"/>
    </source>
</evidence>
<dbReference type="OrthoDB" id="9925079at2"/>
<reference evidence="2 3" key="1">
    <citation type="submission" date="2017-07" db="EMBL/GenBank/DDBJ databases">
        <title>Niveispirillum cyanobacteriorum sp. nov., isolated from cyanobacterial aggregates in a eutrophic lake.</title>
        <authorList>
            <person name="Cai H."/>
        </authorList>
    </citation>
    <scope>NUCLEOTIDE SEQUENCE [LARGE SCALE GENOMIC DNA]</scope>
    <source>
        <strain evidence="3">TH1-14</strain>
    </source>
</reference>
<dbReference type="Proteomes" id="UP000216998">
    <property type="component" value="Unassembled WGS sequence"/>
</dbReference>
<evidence type="ECO:0000256" key="1">
    <source>
        <dbReference type="SAM" id="MobiDB-lite"/>
    </source>
</evidence>
<accession>A0A255Z433</accession>
<feature type="region of interest" description="Disordered" evidence="1">
    <location>
        <begin position="1"/>
        <end position="28"/>
    </location>
</feature>
<gene>
    <name evidence="2" type="ORF">CHU95_05310</name>
</gene>
<keyword evidence="3" id="KW-1185">Reference proteome</keyword>
<evidence type="ECO:0000313" key="2">
    <source>
        <dbReference type="EMBL" id="OYQ36209.1"/>
    </source>
</evidence>
<organism evidence="2 3">
    <name type="scientific">Niveispirillum lacus</name>
    <dbReference type="NCBI Taxonomy" id="1981099"/>
    <lineage>
        <taxon>Bacteria</taxon>
        <taxon>Pseudomonadati</taxon>
        <taxon>Pseudomonadota</taxon>
        <taxon>Alphaproteobacteria</taxon>
        <taxon>Rhodospirillales</taxon>
        <taxon>Azospirillaceae</taxon>
        <taxon>Niveispirillum</taxon>
    </lineage>
</organism>
<feature type="compositionally biased region" description="Basic and acidic residues" evidence="1">
    <location>
        <begin position="1"/>
        <end position="14"/>
    </location>
</feature>
<dbReference type="RefSeq" id="WP_094454467.1">
    <property type="nucleotide sequence ID" value="NZ_NOXU01000023.1"/>
</dbReference>
<proteinExistence type="predicted"/>